<evidence type="ECO:0000313" key="2">
    <source>
        <dbReference type="Proteomes" id="UP001608902"/>
    </source>
</evidence>
<dbReference type="EMBL" id="JBGFUD010017943">
    <property type="protein sequence ID" value="MFH4984483.1"/>
    <property type="molecule type" value="Genomic_DNA"/>
</dbReference>
<reference evidence="1 2" key="1">
    <citation type="submission" date="2024-08" db="EMBL/GenBank/DDBJ databases">
        <title>Gnathostoma spinigerum genome.</title>
        <authorList>
            <person name="Gonzalez-Bertolin B."/>
            <person name="Monzon S."/>
            <person name="Zaballos A."/>
            <person name="Jimenez P."/>
            <person name="Dekumyoy P."/>
            <person name="Varona S."/>
            <person name="Cuesta I."/>
            <person name="Sumanam S."/>
            <person name="Adisakwattana P."/>
            <person name="Gasser R.B."/>
            <person name="Hernandez-Gonzalez A."/>
            <person name="Young N.D."/>
            <person name="Perteguer M.J."/>
        </authorList>
    </citation>
    <scope>NUCLEOTIDE SEQUENCE [LARGE SCALE GENOMIC DNA]</scope>
    <source>
        <strain evidence="1">AL3</strain>
        <tissue evidence="1">Liver</tissue>
    </source>
</reference>
<organism evidence="1 2">
    <name type="scientific">Gnathostoma spinigerum</name>
    <dbReference type="NCBI Taxonomy" id="75299"/>
    <lineage>
        <taxon>Eukaryota</taxon>
        <taxon>Metazoa</taxon>
        <taxon>Ecdysozoa</taxon>
        <taxon>Nematoda</taxon>
        <taxon>Chromadorea</taxon>
        <taxon>Rhabditida</taxon>
        <taxon>Spirurina</taxon>
        <taxon>Gnathostomatomorpha</taxon>
        <taxon>Gnathostomatoidea</taxon>
        <taxon>Gnathostomatidae</taxon>
        <taxon>Gnathostoma</taxon>
    </lineage>
</organism>
<name>A0ABD6EXI1_9BILA</name>
<protein>
    <submittedName>
        <fullName evidence="1">Uncharacterized protein</fullName>
    </submittedName>
</protein>
<proteinExistence type="predicted"/>
<keyword evidence="2" id="KW-1185">Reference proteome</keyword>
<accession>A0ABD6EXI1</accession>
<dbReference type="SUPFAM" id="SSF56300">
    <property type="entry name" value="Metallo-dependent phosphatases"/>
    <property type="match status" value="1"/>
</dbReference>
<gene>
    <name evidence="1" type="ORF">AB6A40_011192</name>
</gene>
<evidence type="ECO:0000313" key="1">
    <source>
        <dbReference type="EMBL" id="MFH4984483.1"/>
    </source>
</evidence>
<dbReference type="AlphaFoldDB" id="A0ABD6EXI1"/>
<dbReference type="Gene3D" id="3.60.21.10">
    <property type="match status" value="1"/>
</dbReference>
<dbReference type="Proteomes" id="UP001608902">
    <property type="component" value="Unassembled WGS sequence"/>
</dbReference>
<comment type="caution">
    <text evidence="1">The sequence shown here is derived from an EMBL/GenBank/DDBJ whole genome shotgun (WGS) entry which is preliminary data.</text>
</comment>
<sequence length="93" mass="10540">MMLNGFSFFCKRKMVTVFSAPRYDPDKNNSGAVMTLSKNLKAGFIILAPVDMETKGKEYFRHTFNRASGETCYTSKDTLLSTDMAEFEKFLGN</sequence>
<dbReference type="InterPro" id="IPR029052">
    <property type="entry name" value="Metallo-depent_PP-like"/>
</dbReference>